<keyword evidence="1" id="KW-0812">Transmembrane</keyword>
<feature type="non-terminal residue" evidence="2">
    <location>
        <position position="1"/>
    </location>
</feature>
<dbReference type="AlphaFoldDB" id="A0A8K1G042"/>
<gene>
    <name evidence="2" type="ORF">HGM15179_017853</name>
</gene>
<accession>A0A8K1G042</accession>
<dbReference type="EMBL" id="SWJQ01001120">
    <property type="protein sequence ID" value="TRZ09251.1"/>
    <property type="molecule type" value="Genomic_DNA"/>
</dbReference>
<reference evidence="2" key="1">
    <citation type="submission" date="2019-04" db="EMBL/GenBank/DDBJ databases">
        <title>Genome assembly of Zosterops borbonicus 15179.</title>
        <authorList>
            <person name="Leroy T."/>
            <person name="Anselmetti Y."/>
            <person name="Tilak M.-K."/>
            <person name="Nabholz B."/>
        </authorList>
    </citation>
    <scope>NUCLEOTIDE SEQUENCE</scope>
    <source>
        <strain evidence="2">HGM_15179</strain>
        <tissue evidence="2">Muscle</tissue>
    </source>
</reference>
<organism evidence="2 3">
    <name type="scientific">Zosterops borbonicus</name>
    <dbReference type="NCBI Taxonomy" id="364589"/>
    <lineage>
        <taxon>Eukaryota</taxon>
        <taxon>Metazoa</taxon>
        <taxon>Chordata</taxon>
        <taxon>Craniata</taxon>
        <taxon>Vertebrata</taxon>
        <taxon>Euteleostomi</taxon>
        <taxon>Archelosauria</taxon>
        <taxon>Archosauria</taxon>
        <taxon>Dinosauria</taxon>
        <taxon>Saurischia</taxon>
        <taxon>Theropoda</taxon>
        <taxon>Coelurosauria</taxon>
        <taxon>Aves</taxon>
        <taxon>Neognathae</taxon>
        <taxon>Neoaves</taxon>
        <taxon>Telluraves</taxon>
        <taxon>Australaves</taxon>
        <taxon>Passeriformes</taxon>
        <taxon>Sylvioidea</taxon>
        <taxon>Zosteropidae</taxon>
        <taxon>Zosterops</taxon>
    </lineage>
</organism>
<keyword evidence="1" id="KW-0472">Membrane</keyword>
<dbReference type="OrthoDB" id="9632766at2759"/>
<evidence type="ECO:0000256" key="1">
    <source>
        <dbReference type="SAM" id="Phobius"/>
    </source>
</evidence>
<name>A0A8K1G042_9PASS</name>
<keyword evidence="3" id="KW-1185">Reference proteome</keyword>
<sequence>SCTGVPDFENCLNNTDEFCPKTIPCWCKNGEPFCRCNYYRVGWQEYWYMGPKCNHLWSTLDFILVATLPGVALVIIVVVIFSAVYCLKMQKV</sequence>
<protein>
    <submittedName>
        <fullName evidence="2">Uncharacterized protein</fullName>
    </submittedName>
</protein>
<evidence type="ECO:0000313" key="3">
    <source>
        <dbReference type="Proteomes" id="UP000796761"/>
    </source>
</evidence>
<dbReference type="Proteomes" id="UP000796761">
    <property type="component" value="Unassembled WGS sequence"/>
</dbReference>
<keyword evidence="1" id="KW-1133">Transmembrane helix</keyword>
<comment type="caution">
    <text evidence="2">The sequence shown here is derived from an EMBL/GenBank/DDBJ whole genome shotgun (WGS) entry which is preliminary data.</text>
</comment>
<evidence type="ECO:0000313" key="2">
    <source>
        <dbReference type="EMBL" id="TRZ09251.1"/>
    </source>
</evidence>
<proteinExistence type="predicted"/>
<feature type="non-terminal residue" evidence="2">
    <location>
        <position position="92"/>
    </location>
</feature>
<feature type="transmembrane region" description="Helical" evidence="1">
    <location>
        <begin position="62"/>
        <end position="87"/>
    </location>
</feature>